<accession>A0ACC1J316</accession>
<protein>
    <submittedName>
        <fullName evidence="1">Thiamine biosynthetic bifunctional enzyme</fullName>
    </submittedName>
</protein>
<evidence type="ECO:0000313" key="1">
    <source>
        <dbReference type="EMBL" id="KAJ1935495.1"/>
    </source>
</evidence>
<evidence type="ECO:0000313" key="2">
    <source>
        <dbReference type="Proteomes" id="UP001150603"/>
    </source>
</evidence>
<name>A0ACC1J316_9FUNG</name>
<proteinExistence type="predicted"/>
<comment type="caution">
    <text evidence="1">The sequence shown here is derived from an EMBL/GenBank/DDBJ whole genome shotgun (WGS) entry which is preliminary data.</text>
</comment>
<organism evidence="1 2">
    <name type="scientific">Linderina macrospora</name>
    <dbReference type="NCBI Taxonomy" id="4868"/>
    <lineage>
        <taxon>Eukaryota</taxon>
        <taxon>Fungi</taxon>
        <taxon>Fungi incertae sedis</taxon>
        <taxon>Zoopagomycota</taxon>
        <taxon>Kickxellomycotina</taxon>
        <taxon>Kickxellomycetes</taxon>
        <taxon>Kickxellales</taxon>
        <taxon>Kickxellaceae</taxon>
        <taxon>Linderina</taxon>
    </lineage>
</organism>
<reference evidence="1" key="1">
    <citation type="submission" date="2022-07" db="EMBL/GenBank/DDBJ databases">
        <title>Phylogenomic reconstructions and comparative analyses of Kickxellomycotina fungi.</title>
        <authorList>
            <person name="Reynolds N.K."/>
            <person name="Stajich J.E."/>
            <person name="Barry K."/>
            <person name="Grigoriev I.V."/>
            <person name="Crous P."/>
            <person name="Smith M.E."/>
        </authorList>
    </citation>
    <scope>NUCLEOTIDE SEQUENCE</scope>
    <source>
        <strain evidence="1">NRRL 5244</strain>
    </source>
</reference>
<sequence>MKLNFDLTLYLVTDSGMVPAGSTLPQIVEQAIQGGVTIVQLREKTADTADFLTQAKLVQQVTQRYNIPLLINDRIDIALAINADGVHVGQDDMPLAEARRLLGNDKIIGVSVQTAEHAETAVLGGADYLGIGACYDTQTKELKQGSQGPAGIRAVWDHAVAVGAANTGTRPVRAVTIGGVNSYNAVHVLICTRTTNGNVPLDGLAVVSAIIAAECPRRAAETLRKQIAFAFESSWIARQPLLASEPVSASIGAAFEAARTNTPLVQHITNPVVINDCANACLALGGSPMMATDATEQADLAPVVSALVINIGTLNEWQVAGMQAAMKQANLRNTPVILDPVAVGATTYRSQIVKQFLKEFGIHVIKGNAGEIAALVGSDEMQLRGVDAVGSGFKDPAGVVRALSLKER</sequence>
<gene>
    <name evidence="1" type="primary">THI6</name>
    <name evidence="1" type="ORF">FBU59_005366</name>
</gene>
<keyword evidence="2" id="KW-1185">Reference proteome</keyword>
<feature type="non-terminal residue" evidence="1">
    <location>
        <position position="408"/>
    </location>
</feature>
<dbReference type="Proteomes" id="UP001150603">
    <property type="component" value="Unassembled WGS sequence"/>
</dbReference>
<dbReference type="EMBL" id="JANBPW010004230">
    <property type="protein sequence ID" value="KAJ1935495.1"/>
    <property type="molecule type" value="Genomic_DNA"/>
</dbReference>